<dbReference type="AlphaFoldDB" id="A0A0C9Y3C8"/>
<protein>
    <submittedName>
        <fullName evidence="1">Uncharacterized protein</fullName>
    </submittedName>
</protein>
<proteinExistence type="predicted"/>
<keyword evidence="2" id="KW-1185">Reference proteome</keyword>
<evidence type="ECO:0000313" key="1">
    <source>
        <dbReference type="EMBL" id="KIK08384.1"/>
    </source>
</evidence>
<reference evidence="1 2" key="1">
    <citation type="submission" date="2014-04" db="EMBL/GenBank/DDBJ databases">
        <authorList>
            <consortium name="DOE Joint Genome Institute"/>
            <person name="Kuo A."/>
            <person name="Kohler A."/>
            <person name="Nagy L.G."/>
            <person name="Floudas D."/>
            <person name="Copeland A."/>
            <person name="Barry K.W."/>
            <person name="Cichocki N."/>
            <person name="Veneault-Fourrey C."/>
            <person name="LaButti K."/>
            <person name="Lindquist E.A."/>
            <person name="Lipzen A."/>
            <person name="Lundell T."/>
            <person name="Morin E."/>
            <person name="Murat C."/>
            <person name="Sun H."/>
            <person name="Tunlid A."/>
            <person name="Henrissat B."/>
            <person name="Grigoriev I.V."/>
            <person name="Hibbett D.S."/>
            <person name="Martin F."/>
            <person name="Nordberg H.P."/>
            <person name="Cantor M.N."/>
            <person name="Hua S.X."/>
        </authorList>
    </citation>
    <scope>NUCLEOTIDE SEQUENCE [LARGE SCALE GENOMIC DNA]</scope>
    <source>
        <strain evidence="1 2">LaAM-08-1</strain>
    </source>
</reference>
<gene>
    <name evidence="1" type="ORF">K443DRAFT_557617</name>
</gene>
<accession>A0A0C9Y3C8</accession>
<dbReference type="Proteomes" id="UP000054477">
    <property type="component" value="Unassembled WGS sequence"/>
</dbReference>
<organism evidence="1 2">
    <name type="scientific">Laccaria amethystina LaAM-08-1</name>
    <dbReference type="NCBI Taxonomy" id="1095629"/>
    <lineage>
        <taxon>Eukaryota</taxon>
        <taxon>Fungi</taxon>
        <taxon>Dikarya</taxon>
        <taxon>Basidiomycota</taxon>
        <taxon>Agaricomycotina</taxon>
        <taxon>Agaricomycetes</taxon>
        <taxon>Agaricomycetidae</taxon>
        <taxon>Agaricales</taxon>
        <taxon>Agaricineae</taxon>
        <taxon>Hydnangiaceae</taxon>
        <taxon>Laccaria</taxon>
    </lineage>
</organism>
<reference evidence="2" key="2">
    <citation type="submission" date="2015-01" db="EMBL/GenBank/DDBJ databases">
        <title>Evolutionary Origins and Diversification of the Mycorrhizal Mutualists.</title>
        <authorList>
            <consortium name="DOE Joint Genome Institute"/>
            <consortium name="Mycorrhizal Genomics Consortium"/>
            <person name="Kohler A."/>
            <person name="Kuo A."/>
            <person name="Nagy L.G."/>
            <person name="Floudas D."/>
            <person name="Copeland A."/>
            <person name="Barry K.W."/>
            <person name="Cichocki N."/>
            <person name="Veneault-Fourrey C."/>
            <person name="LaButti K."/>
            <person name="Lindquist E.A."/>
            <person name="Lipzen A."/>
            <person name="Lundell T."/>
            <person name="Morin E."/>
            <person name="Murat C."/>
            <person name="Riley R."/>
            <person name="Ohm R."/>
            <person name="Sun H."/>
            <person name="Tunlid A."/>
            <person name="Henrissat B."/>
            <person name="Grigoriev I.V."/>
            <person name="Hibbett D.S."/>
            <person name="Martin F."/>
        </authorList>
    </citation>
    <scope>NUCLEOTIDE SEQUENCE [LARGE SCALE GENOMIC DNA]</scope>
    <source>
        <strain evidence="2">LaAM-08-1</strain>
    </source>
</reference>
<evidence type="ECO:0000313" key="2">
    <source>
        <dbReference type="Proteomes" id="UP000054477"/>
    </source>
</evidence>
<name>A0A0C9Y3C8_9AGAR</name>
<dbReference type="EMBL" id="KN838542">
    <property type="protein sequence ID" value="KIK08384.1"/>
    <property type="molecule type" value="Genomic_DNA"/>
</dbReference>
<sequence length="74" mass="8452">MLRTLHDVIARHTCAASFFSRCQSGLCHPQTIAWQRVCCQNFCNLHMGELSGTTSLEFHAIYIQLPRLARVVDF</sequence>
<dbReference type="HOGENOM" id="CLU_2688214_0_0_1"/>